<evidence type="ECO:0000256" key="4">
    <source>
        <dbReference type="ARBA" id="ARBA00023002"/>
    </source>
</evidence>
<dbReference type="InterPro" id="IPR036188">
    <property type="entry name" value="FAD/NAD-bd_sf"/>
</dbReference>
<evidence type="ECO:0000256" key="3">
    <source>
        <dbReference type="ARBA" id="ARBA00022827"/>
    </source>
</evidence>
<dbReference type="OrthoDB" id="16820at2759"/>
<sequence>MAANQPSNSLLHVGICGGGLGGLTTAIALRRAGVQVTVLEQAAELGDIGAGIQMTPNVSRLLIKWGVADLILKDLVEVEELNVRRFDGTKVGYTRMIPDVRKELNYPWWVVHRFHLHDALVRVASKLGASLLINSRATKIEYENQKKVTVTTALGQKHTFDFLIGADGLKSVVRQALFPKVNPKARTPNCAYRAIVPYSLILKDPIAAPLIKIPTMEVWMGDNSYIITYPISGSTEMNLVLSHHVDYPVTSPEPIAISVLQEQFKNYDPRIKRVVDMITESNRWPLLVTGPLESWSSKEKNVVLIGDAAHSMVNHMAQGAATSMEDGAFLGRCIAQVVVGKITLEQAVKVYETERMPKAKFKQEISFLNGAIWHIPDGPVQKKRDDAMKGELVGRREDGSPNLYGDPKMMKLVYGYDAEEHADLALKRFLKGEPRIDDSDELDKETEELFRKWSVGEMEVSAKL</sequence>
<organism evidence="7 8">
    <name type="scientific">Hyaloscypha hepaticicola</name>
    <dbReference type="NCBI Taxonomy" id="2082293"/>
    <lineage>
        <taxon>Eukaryota</taxon>
        <taxon>Fungi</taxon>
        <taxon>Dikarya</taxon>
        <taxon>Ascomycota</taxon>
        <taxon>Pezizomycotina</taxon>
        <taxon>Leotiomycetes</taxon>
        <taxon>Helotiales</taxon>
        <taxon>Hyaloscyphaceae</taxon>
        <taxon>Hyaloscypha</taxon>
    </lineage>
</organism>
<evidence type="ECO:0000256" key="1">
    <source>
        <dbReference type="ARBA" id="ARBA00007992"/>
    </source>
</evidence>
<reference evidence="7 8" key="1">
    <citation type="submission" date="2016-05" db="EMBL/GenBank/DDBJ databases">
        <title>A degradative enzymes factory behind the ericoid mycorrhizal symbiosis.</title>
        <authorList>
            <consortium name="DOE Joint Genome Institute"/>
            <person name="Martino E."/>
            <person name="Morin E."/>
            <person name="Grelet G."/>
            <person name="Kuo A."/>
            <person name="Kohler A."/>
            <person name="Daghino S."/>
            <person name="Barry K."/>
            <person name="Choi C."/>
            <person name="Cichocki N."/>
            <person name="Clum A."/>
            <person name="Copeland A."/>
            <person name="Hainaut M."/>
            <person name="Haridas S."/>
            <person name="Labutti K."/>
            <person name="Lindquist E."/>
            <person name="Lipzen A."/>
            <person name="Khouja H.-R."/>
            <person name="Murat C."/>
            <person name="Ohm R."/>
            <person name="Olson A."/>
            <person name="Spatafora J."/>
            <person name="Veneault-Fourrey C."/>
            <person name="Henrissat B."/>
            <person name="Grigoriev I."/>
            <person name="Martin F."/>
            <person name="Perotto S."/>
        </authorList>
    </citation>
    <scope>NUCLEOTIDE SEQUENCE [LARGE SCALE GENOMIC DNA]</scope>
    <source>
        <strain evidence="7 8">UAMH 7357</strain>
    </source>
</reference>
<keyword evidence="5" id="KW-0503">Monooxygenase</keyword>
<keyword evidence="2" id="KW-0285">Flavoprotein</keyword>
<feature type="domain" description="FAD-binding" evidence="6">
    <location>
        <begin position="12"/>
        <end position="360"/>
    </location>
</feature>
<dbReference type="Pfam" id="PF01494">
    <property type="entry name" value="FAD_binding_3"/>
    <property type="match status" value="1"/>
</dbReference>
<dbReference type="EMBL" id="KZ613535">
    <property type="protein sequence ID" value="PMD13196.1"/>
    <property type="molecule type" value="Genomic_DNA"/>
</dbReference>
<name>A0A2J6PH40_9HELO</name>
<accession>A0A2J6PH40</accession>
<dbReference type="PANTHER" id="PTHR13789:SF306">
    <property type="entry name" value="HYDROXYLASE, PUTATIVE-RELATED"/>
    <property type="match status" value="1"/>
</dbReference>
<dbReference type="PRINTS" id="PR00420">
    <property type="entry name" value="RNGMNOXGNASE"/>
</dbReference>
<keyword evidence="4" id="KW-0560">Oxidoreductase</keyword>
<evidence type="ECO:0000313" key="8">
    <source>
        <dbReference type="Proteomes" id="UP000235672"/>
    </source>
</evidence>
<gene>
    <name evidence="7" type="ORF">NA56DRAFT_651992</name>
</gene>
<keyword evidence="8" id="KW-1185">Reference proteome</keyword>
<dbReference type="Gene3D" id="3.50.50.60">
    <property type="entry name" value="FAD/NAD(P)-binding domain"/>
    <property type="match status" value="1"/>
</dbReference>
<dbReference type="InterPro" id="IPR050493">
    <property type="entry name" value="FAD-dep_Monooxygenase_BioMet"/>
</dbReference>
<dbReference type="SUPFAM" id="SSF51905">
    <property type="entry name" value="FAD/NAD(P)-binding domain"/>
    <property type="match status" value="1"/>
</dbReference>
<dbReference type="InterPro" id="IPR002938">
    <property type="entry name" value="FAD-bd"/>
</dbReference>
<keyword evidence="3" id="KW-0274">FAD</keyword>
<dbReference type="STRING" id="1745343.A0A2J6PH40"/>
<dbReference type="AlphaFoldDB" id="A0A2J6PH40"/>
<protein>
    <submittedName>
        <fullName evidence="7">FAD/NAD(P)-binding domain-containing protein</fullName>
    </submittedName>
</protein>
<dbReference type="PANTHER" id="PTHR13789">
    <property type="entry name" value="MONOOXYGENASE"/>
    <property type="match status" value="1"/>
</dbReference>
<dbReference type="GO" id="GO:0004497">
    <property type="term" value="F:monooxygenase activity"/>
    <property type="evidence" value="ECO:0007669"/>
    <property type="project" value="UniProtKB-KW"/>
</dbReference>
<evidence type="ECO:0000256" key="5">
    <source>
        <dbReference type="ARBA" id="ARBA00023033"/>
    </source>
</evidence>
<evidence type="ECO:0000313" key="7">
    <source>
        <dbReference type="EMBL" id="PMD13196.1"/>
    </source>
</evidence>
<evidence type="ECO:0000256" key="2">
    <source>
        <dbReference type="ARBA" id="ARBA00022630"/>
    </source>
</evidence>
<comment type="similarity">
    <text evidence="1">Belongs to the paxM FAD-dependent monooxygenase family.</text>
</comment>
<dbReference type="SUPFAM" id="SSF54373">
    <property type="entry name" value="FAD-linked reductases, C-terminal domain"/>
    <property type="match status" value="1"/>
</dbReference>
<dbReference type="GO" id="GO:0071949">
    <property type="term" value="F:FAD binding"/>
    <property type="evidence" value="ECO:0007669"/>
    <property type="project" value="InterPro"/>
</dbReference>
<proteinExistence type="inferred from homology"/>
<dbReference type="Proteomes" id="UP000235672">
    <property type="component" value="Unassembled WGS sequence"/>
</dbReference>
<evidence type="ECO:0000259" key="6">
    <source>
        <dbReference type="Pfam" id="PF01494"/>
    </source>
</evidence>